<dbReference type="Gene3D" id="3.40.50.1950">
    <property type="entry name" value="Flavin prenyltransferase-like"/>
    <property type="match status" value="1"/>
</dbReference>
<comment type="caution">
    <text evidence="3">The sequence shown here is derived from an EMBL/GenBank/DDBJ whole genome shotgun (WGS) entry which is preliminary data.</text>
</comment>
<dbReference type="Gene3D" id="3.40.50.10300">
    <property type="entry name" value="CoaB-like"/>
    <property type="match status" value="1"/>
</dbReference>
<evidence type="ECO:0000259" key="2">
    <source>
        <dbReference type="Pfam" id="PF04127"/>
    </source>
</evidence>
<name>A0ABW7C4E0_9CYAN</name>
<proteinExistence type="predicted"/>
<dbReference type="SUPFAM" id="SSF52507">
    <property type="entry name" value="Homo-oligomeric flavin-containing Cys decarboxylases, HFCD"/>
    <property type="match status" value="1"/>
</dbReference>
<dbReference type="Pfam" id="PF04127">
    <property type="entry name" value="DFP"/>
    <property type="match status" value="1"/>
</dbReference>
<evidence type="ECO:0000313" key="3">
    <source>
        <dbReference type="EMBL" id="MFG3816090.1"/>
    </source>
</evidence>
<dbReference type="InterPro" id="IPR036551">
    <property type="entry name" value="Flavin_trans-like"/>
</dbReference>
<dbReference type="PANTHER" id="PTHR14359:SF6">
    <property type="entry name" value="PHOSPHOPANTOTHENOYLCYSTEINE DECARBOXYLASE"/>
    <property type="match status" value="1"/>
</dbReference>
<feature type="domain" description="DNA/pantothenate metabolism flavoprotein C-terminal" evidence="2">
    <location>
        <begin position="203"/>
        <end position="411"/>
    </location>
</feature>
<sequence>MDDWDLSPPPPSEMGDREVLLDGMHLAGRRIALLVCGSIAAYRSPDVARALRRQGADVVAFVSKEARRYVTLEALEWSTTNPVVTRLTAAAEHLSDAHPFAAYLVAPATYDTINKMRLGIADGVVTATLASAIGRMEAGRTEVLVAPTMHGTMHNSLLTDSLQALRSIGVRMIQPRRAYGKNNLPDPQTIVVHVCRLLSRSPLRGVPVMVTGGPTPVPLDAIRRITNCFTGQLGIEIAKELYLRGSQVHLVHGAGSTAPPDWIPHTITPTYHDYRDRVLSLLQERDYRFGIFSAAVADYQPVQIHPGKIPSGGQWKTIQLQPTEKVIDLVSELAPQLGLISFKYQEGVTHEALMQIAHDRLQRGHLAVVANRGNETGPRGEQVAYLVTRDRSPLRMLDKPGIAMGIADWLESLF</sequence>
<dbReference type="EMBL" id="JAZAQF010000001">
    <property type="protein sequence ID" value="MFG3816090.1"/>
    <property type="molecule type" value="Genomic_DNA"/>
</dbReference>
<dbReference type="RefSeq" id="WP_393009735.1">
    <property type="nucleotide sequence ID" value="NZ_JAZAQF010000001.1"/>
</dbReference>
<keyword evidence="4" id="KW-1185">Reference proteome</keyword>
<feature type="domain" description="Flavoprotein" evidence="1">
    <location>
        <begin position="30"/>
        <end position="165"/>
    </location>
</feature>
<organism evidence="3 4">
    <name type="scientific">Limnothrix redekei LRLZ20PSL1</name>
    <dbReference type="NCBI Taxonomy" id="3112953"/>
    <lineage>
        <taxon>Bacteria</taxon>
        <taxon>Bacillati</taxon>
        <taxon>Cyanobacteriota</taxon>
        <taxon>Cyanophyceae</taxon>
        <taxon>Pseudanabaenales</taxon>
        <taxon>Pseudanabaenaceae</taxon>
        <taxon>Limnothrix</taxon>
    </lineage>
</organism>
<dbReference type="InterPro" id="IPR003382">
    <property type="entry name" value="Flavoprotein"/>
</dbReference>
<dbReference type="InterPro" id="IPR007085">
    <property type="entry name" value="DNA/pantothenate-metab_flavo_C"/>
</dbReference>
<accession>A0ABW7C4E0</accession>
<protein>
    <submittedName>
        <fullName evidence="3">Phosphopantothenoylcysteine decarboxylase</fullName>
    </submittedName>
</protein>
<dbReference type="Proteomes" id="UP001604335">
    <property type="component" value="Unassembled WGS sequence"/>
</dbReference>
<evidence type="ECO:0000313" key="4">
    <source>
        <dbReference type="Proteomes" id="UP001604335"/>
    </source>
</evidence>
<dbReference type="PANTHER" id="PTHR14359">
    <property type="entry name" value="HOMO-OLIGOMERIC FLAVIN CONTAINING CYS DECARBOXYLASE FAMILY"/>
    <property type="match status" value="1"/>
</dbReference>
<gene>
    <name evidence="3" type="ORF">VPK24_00450</name>
</gene>
<dbReference type="Pfam" id="PF02441">
    <property type="entry name" value="Flavoprotein"/>
    <property type="match status" value="1"/>
</dbReference>
<reference evidence="4" key="1">
    <citation type="journal article" date="2024" name="Algal Res.">
        <title>Biochemical, toxicological and genomic investigation of a high-biomass producing Limnothrix strain isolated from Italian shallow drinking water reservoir.</title>
        <authorList>
            <person name="Simonazzi M."/>
            <person name="Shishido T.K."/>
            <person name="Delbaje E."/>
            <person name="Wahlsten M."/>
            <person name="Fewer D.P."/>
            <person name="Sivonen K."/>
            <person name="Pezzolesi L."/>
            <person name="Pistocchi R."/>
        </authorList>
    </citation>
    <scope>NUCLEOTIDE SEQUENCE [LARGE SCALE GENOMIC DNA]</scope>
    <source>
        <strain evidence="4">LRLZ20PSL1</strain>
    </source>
</reference>
<dbReference type="SUPFAM" id="SSF102645">
    <property type="entry name" value="CoaB-like"/>
    <property type="match status" value="1"/>
</dbReference>
<dbReference type="InterPro" id="IPR035929">
    <property type="entry name" value="CoaB-like_sf"/>
</dbReference>
<evidence type="ECO:0000259" key="1">
    <source>
        <dbReference type="Pfam" id="PF02441"/>
    </source>
</evidence>